<comment type="similarity">
    <text evidence="1">Belongs to the sirtuin family. Class I subfamily.</text>
</comment>
<dbReference type="GO" id="GO:0005634">
    <property type="term" value="C:nucleus"/>
    <property type="evidence" value="ECO:0007669"/>
    <property type="project" value="TreeGrafter"/>
</dbReference>
<dbReference type="Pfam" id="PF02146">
    <property type="entry name" value="SIR2"/>
    <property type="match status" value="1"/>
</dbReference>
<evidence type="ECO:0000256" key="2">
    <source>
        <dbReference type="ARBA" id="ARBA00022679"/>
    </source>
</evidence>
<dbReference type="PROSITE" id="PS50305">
    <property type="entry name" value="SIRTUIN"/>
    <property type="match status" value="1"/>
</dbReference>
<dbReference type="InterPro" id="IPR026590">
    <property type="entry name" value="Ssirtuin_cat_dom"/>
</dbReference>
<dbReference type="PANTHER" id="PTHR11085">
    <property type="entry name" value="NAD-DEPENDENT PROTEIN DEACYLASE SIRTUIN-5, MITOCHONDRIAL-RELATED"/>
    <property type="match status" value="1"/>
</dbReference>
<feature type="domain" description="Deacetylase sirtuin-type" evidence="5">
    <location>
        <begin position="1"/>
        <end position="175"/>
    </location>
</feature>
<proteinExistence type="inferred from homology"/>
<dbReference type="Proteomes" id="UP000016933">
    <property type="component" value="Unassembled WGS sequence"/>
</dbReference>
<dbReference type="STRING" id="675120.N1PHE7"/>
<dbReference type="OrthoDB" id="424302at2759"/>
<dbReference type="SUPFAM" id="SSF52467">
    <property type="entry name" value="DHS-like NAD/FAD-binding domain"/>
    <property type="match status" value="1"/>
</dbReference>
<name>N1PHE7_DOTSN</name>
<dbReference type="InterPro" id="IPR003000">
    <property type="entry name" value="Sirtuin"/>
</dbReference>
<dbReference type="PANTHER" id="PTHR11085:SF10">
    <property type="entry name" value="NAD-DEPENDENT PROTEIN DEACYLASE SIRTUIN-5, MITOCHONDRIAL-RELATED"/>
    <property type="match status" value="1"/>
</dbReference>
<dbReference type="eggNOG" id="KOG2684">
    <property type="taxonomic scope" value="Eukaryota"/>
</dbReference>
<dbReference type="GO" id="GO:0070403">
    <property type="term" value="F:NAD+ binding"/>
    <property type="evidence" value="ECO:0007669"/>
    <property type="project" value="InterPro"/>
</dbReference>
<dbReference type="InterPro" id="IPR029035">
    <property type="entry name" value="DHS-like_NAD/FAD-binding_dom"/>
</dbReference>
<feature type="non-terminal residue" evidence="6">
    <location>
        <position position="175"/>
    </location>
</feature>
<reference evidence="7" key="1">
    <citation type="journal article" date="2012" name="PLoS Genet.">
        <title>The genomes of the fungal plant pathogens Cladosporium fulvum and Dothistroma septosporum reveal adaptation to different hosts and lifestyles but also signatures of common ancestry.</title>
        <authorList>
            <person name="de Wit P.J.G.M."/>
            <person name="van der Burgt A."/>
            <person name="Oekmen B."/>
            <person name="Stergiopoulos I."/>
            <person name="Abd-Elsalam K.A."/>
            <person name="Aerts A.L."/>
            <person name="Bahkali A.H."/>
            <person name="Beenen H.G."/>
            <person name="Chettri P."/>
            <person name="Cox M.P."/>
            <person name="Datema E."/>
            <person name="de Vries R.P."/>
            <person name="Dhillon B."/>
            <person name="Ganley A.R."/>
            <person name="Griffiths S.A."/>
            <person name="Guo Y."/>
            <person name="Hamelin R.C."/>
            <person name="Henrissat B."/>
            <person name="Kabir M.S."/>
            <person name="Jashni M.K."/>
            <person name="Kema G."/>
            <person name="Klaubauf S."/>
            <person name="Lapidus A."/>
            <person name="Levasseur A."/>
            <person name="Lindquist E."/>
            <person name="Mehrabi R."/>
            <person name="Ohm R.A."/>
            <person name="Owen T.J."/>
            <person name="Salamov A."/>
            <person name="Schwelm A."/>
            <person name="Schijlen E."/>
            <person name="Sun H."/>
            <person name="van den Burg H.A."/>
            <person name="van Ham R.C.H.J."/>
            <person name="Zhang S."/>
            <person name="Goodwin S.B."/>
            <person name="Grigoriev I.V."/>
            <person name="Collemare J."/>
            <person name="Bradshaw R.E."/>
        </authorList>
    </citation>
    <scope>NUCLEOTIDE SEQUENCE [LARGE SCALE GENOMIC DNA]</scope>
    <source>
        <strain evidence="7">NZE10 / CBS 128990</strain>
    </source>
</reference>
<reference evidence="6 7" key="2">
    <citation type="journal article" date="2012" name="PLoS Pathog.">
        <title>Diverse lifestyles and strategies of plant pathogenesis encoded in the genomes of eighteen Dothideomycetes fungi.</title>
        <authorList>
            <person name="Ohm R.A."/>
            <person name="Feau N."/>
            <person name="Henrissat B."/>
            <person name="Schoch C.L."/>
            <person name="Horwitz B.A."/>
            <person name="Barry K.W."/>
            <person name="Condon B.J."/>
            <person name="Copeland A.C."/>
            <person name="Dhillon B."/>
            <person name="Glaser F."/>
            <person name="Hesse C.N."/>
            <person name="Kosti I."/>
            <person name="LaButti K."/>
            <person name="Lindquist E.A."/>
            <person name="Lucas S."/>
            <person name="Salamov A.A."/>
            <person name="Bradshaw R.E."/>
            <person name="Ciuffetti L."/>
            <person name="Hamelin R.C."/>
            <person name="Kema G.H.J."/>
            <person name="Lawrence C."/>
            <person name="Scott J.A."/>
            <person name="Spatafora J.W."/>
            <person name="Turgeon B.G."/>
            <person name="de Wit P.J.G.M."/>
            <person name="Zhong S."/>
            <person name="Goodwin S.B."/>
            <person name="Grigoriev I.V."/>
        </authorList>
    </citation>
    <scope>NUCLEOTIDE SEQUENCE [LARGE SCALE GENOMIC DNA]</scope>
    <source>
        <strain evidence="7">NZE10 / CBS 128990</strain>
    </source>
</reference>
<evidence type="ECO:0000256" key="3">
    <source>
        <dbReference type="ARBA" id="ARBA00023027"/>
    </source>
</evidence>
<protein>
    <recommendedName>
        <fullName evidence="5">Deacetylase sirtuin-type domain-containing protein</fullName>
    </recommendedName>
</protein>
<accession>N1PHE7</accession>
<dbReference type="InterPro" id="IPR026591">
    <property type="entry name" value="Sirtuin_cat_small_dom_sf"/>
</dbReference>
<dbReference type="InterPro" id="IPR050134">
    <property type="entry name" value="NAD-dep_sirtuin_deacylases"/>
</dbReference>
<dbReference type="GO" id="GO:0017136">
    <property type="term" value="F:histone deacetylase activity, NAD-dependent"/>
    <property type="evidence" value="ECO:0007669"/>
    <property type="project" value="TreeGrafter"/>
</dbReference>
<keyword evidence="2" id="KW-0808">Transferase</keyword>
<evidence type="ECO:0000313" key="7">
    <source>
        <dbReference type="Proteomes" id="UP000016933"/>
    </source>
</evidence>
<gene>
    <name evidence="6" type="ORF">DOTSEDRAFT_73857</name>
</gene>
<keyword evidence="7" id="KW-1185">Reference proteome</keyword>
<dbReference type="AlphaFoldDB" id="N1PHE7"/>
<dbReference type="Gene3D" id="3.40.50.1220">
    <property type="entry name" value="TPP-binding domain"/>
    <property type="match status" value="1"/>
</dbReference>
<evidence type="ECO:0000259" key="5">
    <source>
        <dbReference type="PROSITE" id="PS50305"/>
    </source>
</evidence>
<evidence type="ECO:0000256" key="1">
    <source>
        <dbReference type="ARBA" id="ARBA00006924"/>
    </source>
</evidence>
<dbReference type="OMA" id="YENRRQM"/>
<evidence type="ECO:0000313" key="6">
    <source>
        <dbReference type="EMBL" id="EME41564.1"/>
    </source>
</evidence>
<dbReference type="EMBL" id="KB446542">
    <property type="protein sequence ID" value="EME41564.1"/>
    <property type="molecule type" value="Genomic_DNA"/>
</dbReference>
<dbReference type="Gene3D" id="3.30.1600.10">
    <property type="entry name" value="SIR2/SIRT2 'Small Domain"/>
    <property type="match status" value="1"/>
</dbReference>
<keyword evidence="3" id="KW-0520">NAD</keyword>
<evidence type="ECO:0000256" key="4">
    <source>
        <dbReference type="PROSITE-ProRule" id="PRU00236"/>
    </source>
</evidence>
<organism evidence="6 7">
    <name type="scientific">Dothistroma septosporum (strain NZE10 / CBS 128990)</name>
    <name type="common">Red band needle blight fungus</name>
    <name type="synonym">Mycosphaerella pini</name>
    <dbReference type="NCBI Taxonomy" id="675120"/>
    <lineage>
        <taxon>Eukaryota</taxon>
        <taxon>Fungi</taxon>
        <taxon>Dikarya</taxon>
        <taxon>Ascomycota</taxon>
        <taxon>Pezizomycotina</taxon>
        <taxon>Dothideomycetes</taxon>
        <taxon>Dothideomycetidae</taxon>
        <taxon>Mycosphaerellales</taxon>
        <taxon>Mycosphaerellaceae</taxon>
        <taxon>Dothistroma</taxon>
    </lineage>
</organism>
<comment type="caution">
    <text evidence="4">Lacks conserved residue(s) required for the propagation of feature annotation.</text>
</comment>
<dbReference type="HOGENOM" id="CLU_1536122_0_0_1"/>
<sequence length="175" mass="19161">MPLNDMHEAVDCIRDSESILAIIGAGLSAPSAIPTFRHEDAHWRGGPVDEMSKPSALNRDPVGVWTFYENRRQMARAAQPNAGHYAPAMLAQAKPNFLAVTQNIDELSERADHNPRQLAPLHGSIYNIRCSRDGCAYAARNYTSHPTIPGLVLPSYDVADPRIPLPSLARDAIPT</sequence>